<dbReference type="Proteomes" id="UP000330809">
    <property type="component" value="Unassembled WGS sequence"/>
</dbReference>
<name>A0A449IJU1_PSEFR</name>
<reference evidence="1 2" key="1">
    <citation type="submission" date="2019-02" db="EMBL/GenBank/DDBJ databases">
        <authorList>
            <consortium name="Pathogen Informatics"/>
        </authorList>
    </citation>
    <scope>NUCLEOTIDE SEQUENCE [LARGE SCALE GENOMIC DNA]</scope>
    <source>
        <strain evidence="1 2">3012STDY7103891</strain>
    </source>
</reference>
<dbReference type="AlphaFoldDB" id="A0A449IJU1"/>
<accession>A0A449IJU1</accession>
<protein>
    <submittedName>
        <fullName evidence="1">Uncharacterized protein</fullName>
    </submittedName>
</protein>
<organism evidence="1 2">
    <name type="scientific">Pseudomonas fragi</name>
    <dbReference type="NCBI Taxonomy" id="296"/>
    <lineage>
        <taxon>Bacteria</taxon>
        <taxon>Pseudomonadati</taxon>
        <taxon>Pseudomonadota</taxon>
        <taxon>Gammaproteobacteria</taxon>
        <taxon>Pseudomonadales</taxon>
        <taxon>Pseudomonadaceae</taxon>
        <taxon>Pseudomonas</taxon>
    </lineage>
</organism>
<evidence type="ECO:0000313" key="2">
    <source>
        <dbReference type="Proteomes" id="UP000330809"/>
    </source>
</evidence>
<sequence length="75" mass="7838">MLGALFGLFAGMARGAGDDPLQAQKNFAREQEWKAARAAMHKTGVDTRNGIAAGVMDSSSKSMNATFAAAKAISY</sequence>
<gene>
    <name evidence="1" type="ORF">NCTC10754_02271</name>
</gene>
<evidence type="ECO:0000313" key="1">
    <source>
        <dbReference type="EMBL" id="VFB19675.1"/>
    </source>
</evidence>
<proteinExistence type="predicted"/>
<dbReference type="EMBL" id="CAACYJ010000027">
    <property type="protein sequence ID" value="VFB19675.1"/>
    <property type="molecule type" value="Genomic_DNA"/>
</dbReference>
<dbReference type="RefSeq" id="WP_095023092.1">
    <property type="nucleotide sequence ID" value="NZ_CAACYJ010000027.1"/>
</dbReference>